<evidence type="ECO:0000259" key="3">
    <source>
        <dbReference type="PROSITE" id="PS50043"/>
    </source>
</evidence>
<dbReference type="SUPFAM" id="SSF48452">
    <property type="entry name" value="TPR-like"/>
    <property type="match status" value="1"/>
</dbReference>
<dbReference type="InterPro" id="IPR036388">
    <property type="entry name" value="WH-like_DNA-bd_sf"/>
</dbReference>
<gene>
    <name evidence="4" type="ORF">PGB27_25115</name>
</gene>
<evidence type="ECO:0000256" key="2">
    <source>
        <dbReference type="ARBA" id="ARBA00022840"/>
    </source>
</evidence>
<dbReference type="InterPro" id="IPR027417">
    <property type="entry name" value="P-loop_NTPase"/>
</dbReference>
<dbReference type="SUPFAM" id="SSF46894">
    <property type="entry name" value="C-terminal effector domain of the bipartite response regulators"/>
    <property type="match status" value="1"/>
</dbReference>
<evidence type="ECO:0000256" key="1">
    <source>
        <dbReference type="ARBA" id="ARBA00022741"/>
    </source>
</evidence>
<dbReference type="InterPro" id="IPR041664">
    <property type="entry name" value="AAA_16"/>
</dbReference>
<dbReference type="PANTHER" id="PTHR16305:SF35">
    <property type="entry name" value="TRANSCRIPTIONAL ACTIVATOR DOMAIN"/>
    <property type="match status" value="1"/>
</dbReference>
<dbReference type="Gene3D" id="1.10.10.10">
    <property type="entry name" value="Winged helix-like DNA-binding domain superfamily/Winged helix DNA-binding domain"/>
    <property type="match status" value="1"/>
</dbReference>
<dbReference type="PROSITE" id="PS50043">
    <property type="entry name" value="HTH_LUXR_2"/>
    <property type="match status" value="1"/>
</dbReference>
<keyword evidence="1" id="KW-0547">Nucleotide-binding</keyword>
<keyword evidence="5" id="KW-1185">Reference proteome</keyword>
<keyword evidence="2" id="KW-0067">ATP-binding</keyword>
<protein>
    <submittedName>
        <fullName evidence="4">AAA family ATPase</fullName>
    </submittedName>
</protein>
<dbReference type="PROSITE" id="PS00622">
    <property type="entry name" value="HTH_LUXR_1"/>
    <property type="match status" value="1"/>
</dbReference>
<organism evidence="4 5">
    <name type="scientific">Actinomycetospora lemnae</name>
    <dbReference type="NCBI Taxonomy" id="3019891"/>
    <lineage>
        <taxon>Bacteria</taxon>
        <taxon>Bacillati</taxon>
        <taxon>Actinomycetota</taxon>
        <taxon>Actinomycetes</taxon>
        <taxon>Pseudonocardiales</taxon>
        <taxon>Pseudonocardiaceae</taxon>
        <taxon>Actinomycetospora</taxon>
    </lineage>
</organism>
<dbReference type="Pfam" id="PF00196">
    <property type="entry name" value="GerE"/>
    <property type="match status" value="1"/>
</dbReference>
<sequence length="906" mass="96118">MLHGRDPERARLGALVDDARHGRGGALVVRGDPGVGKSALLDDAAAGADGLQVLRTRGIASEAPLAFAALHRLLRPVARHIPALPAPQARALRAAFGEVEGDGGDRFLVFLAALSVLAEAAEETAVLCVVDDAHWLDDESAAALLFVARRVHLERIAVLFAARDGDVRDFASDDLPVLALAGLDDRAAGALLSEHARGPVAAPVHRQLVERTGGNPLALLELPDALTPEQLAGHDPLPDRLPRTEAVERGFLDRYRRLPDDAQSLLLVAALDDSARTTTVRRAAALLDVGDPAFEAAERSGLLSATDGRVELRHPLVRSAVHDAATSSRRRQVHAALATVLAAEDDPDRRAWHLAAAADGPDPEAVAALDGVARRAQRTGGLEAAAAAWARAAELCPVRSERGRLRYAGARAAWLAGRAGLARDLADTALRDLDDPASRADVARLRARVEWNTGSPDVGQRMVLLAAREVAPTDPDRAREMAMFAAALASFGVDAGVRVDPVGLVPRPAADDTPRRRCFDHLLVGLDAIARGDGATASTELRAAFAVAEELGEDDQDLLPNLGIAALQLGDDDAAQRWHELLLSRARATGAMVMVLYSLTRLGLTEFATGRWTAAGSAASDRALQLARDTGQPGLLGLPLAVRALVAVLRDEDGADEHAAAVEQVAACGPMGILDLPIRDVLHWAHGVRASSPDRALRHLSRITSGLVARLAAVDRLEAAVHAGEADTARRWVADLAGFAATVGTPWVAAAAAHGRALLADAGDAGPLFEEALARHDEAGHPFDHARTALAYGEHLRRSRRRVDARTHLRRALELFDELGATRWSERARSELRASGESARRRDADVAVALTPQELQVARLVGSGTSTREVAAQLFLSPRTIDFHLRNVFAKTGVSSRAELAHLPLG</sequence>
<dbReference type="PANTHER" id="PTHR16305">
    <property type="entry name" value="TESTICULAR SOLUBLE ADENYLYL CYCLASE"/>
    <property type="match status" value="1"/>
</dbReference>
<proteinExistence type="predicted"/>
<dbReference type="InterPro" id="IPR011990">
    <property type="entry name" value="TPR-like_helical_dom_sf"/>
</dbReference>
<feature type="domain" description="HTH luxR-type" evidence="3">
    <location>
        <begin position="843"/>
        <end position="906"/>
    </location>
</feature>
<dbReference type="SUPFAM" id="SSF52540">
    <property type="entry name" value="P-loop containing nucleoside triphosphate hydrolases"/>
    <property type="match status" value="1"/>
</dbReference>
<dbReference type="CDD" id="cd06170">
    <property type="entry name" value="LuxR_C_like"/>
    <property type="match status" value="1"/>
</dbReference>
<dbReference type="RefSeq" id="WP_274203171.1">
    <property type="nucleotide sequence ID" value="NZ_JAQZAO010000014.1"/>
</dbReference>
<dbReference type="InterPro" id="IPR000792">
    <property type="entry name" value="Tscrpt_reg_LuxR_C"/>
</dbReference>
<dbReference type="Gene3D" id="1.25.40.10">
    <property type="entry name" value="Tetratricopeptide repeat domain"/>
    <property type="match status" value="1"/>
</dbReference>
<name>A0ABT5T0J2_9PSEU</name>
<accession>A0ABT5T0J2</accession>
<dbReference type="SMART" id="SM00421">
    <property type="entry name" value="HTH_LUXR"/>
    <property type="match status" value="1"/>
</dbReference>
<comment type="caution">
    <text evidence="4">The sequence shown here is derived from an EMBL/GenBank/DDBJ whole genome shotgun (WGS) entry which is preliminary data.</text>
</comment>
<dbReference type="PRINTS" id="PR00038">
    <property type="entry name" value="HTHLUXR"/>
</dbReference>
<dbReference type="EMBL" id="JAQZAO010000014">
    <property type="protein sequence ID" value="MDD7968640.1"/>
    <property type="molecule type" value="Genomic_DNA"/>
</dbReference>
<evidence type="ECO:0000313" key="5">
    <source>
        <dbReference type="Proteomes" id="UP001300763"/>
    </source>
</evidence>
<dbReference type="InterPro" id="IPR016032">
    <property type="entry name" value="Sig_transdc_resp-reg_C-effctor"/>
</dbReference>
<dbReference type="Pfam" id="PF13191">
    <property type="entry name" value="AAA_16"/>
    <property type="match status" value="1"/>
</dbReference>
<dbReference type="Proteomes" id="UP001300763">
    <property type="component" value="Unassembled WGS sequence"/>
</dbReference>
<evidence type="ECO:0000313" key="4">
    <source>
        <dbReference type="EMBL" id="MDD7968640.1"/>
    </source>
</evidence>
<reference evidence="4 5" key="1">
    <citation type="submission" date="2023-02" db="EMBL/GenBank/DDBJ databases">
        <title>Genome sequencing required for Actinomycetospora new species description.</title>
        <authorList>
            <person name="Saimee Y."/>
            <person name="Duangmal K."/>
        </authorList>
    </citation>
    <scope>NUCLEOTIDE SEQUENCE [LARGE SCALE GENOMIC DNA]</scope>
    <source>
        <strain evidence="4 5">DW7H6</strain>
    </source>
</reference>